<keyword evidence="3" id="KW-1185">Reference proteome</keyword>
<evidence type="ECO:0000313" key="2">
    <source>
        <dbReference type="EMBL" id="GAA4396827.1"/>
    </source>
</evidence>
<dbReference type="Gene3D" id="3.40.630.30">
    <property type="match status" value="1"/>
</dbReference>
<dbReference type="PROSITE" id="PS51186">
    <property type="entry name" value="GNAT"/>
    <property type="match status" value="1"/>
</dbReference>
<evidence type="ECO:0000313" key="3">
    <source>
        <dbReference type="Proteomes" id="UP001500936"/>
    </source>
</evidence>
<feature type="domain" description="N-acetyltransferase" evidence="1">
    <location>
        <begin position="3"/>
        <end position="203"/>
    </location>
</feature>
<dbReference type="Pfam" id="PF00583">
    <property type="entry name" value="Acetyltransf_1"/>
    <property type="match status" value="1"/>
</dbReference>
<organism evidence="2 3">
    <name type="scientific">Nibrella viscosa</name>
    <dbReference type="NCBI Taxonomy" id="1084524"/>
    <lineage>
        <taxon>Bacteria</taxon>
        <taxon>Pseudomonadati</taxon>
        <taxon>Bacteroidota</taxon>
        <taxon>Cytophagia</taxon>
        <taxon>Cytophagales</taxon>
        <taxon>Spirosomataceae</taxon>
        <taxon>Nibrella</taxon>
    </lineage>
</organism>
<sequence length="218" mass="24940">MTTTIRPLTIFDYDRLKIAMMESYSTIGSPYWRKERLLRLLQLFPEGQLCADIGGQVVGCALSIIVNSEQVYRPHTYEAVTDKYTFNTHDPAGDVLYGIEVFVDPAYRGIGLGRRLYNARKDCCKRLNLRSMVAGGRIPNYHLYADQMTPQEYVDQVTRNALYDPTLSFQLANGFRVERILPHYLKGDHESCEFATLLTWEAQSEDPVLPFTKTSLPL</sequence>
<comment type="caution">
    <text evidence="2">The sequence shown here is derived from an EMBL/GenBank/DDBJ whole genome shotgun (WGS) entry which is preliminary data.</text>
</comment>
<dbReference type="Proteomes" id="UP001500936">
    <property type="component" value="Unassembled WGS sequence"/>
</dbReference>
<proteinExistence type="predicted"/>
<dbReference type="RefSeq" id="WP_345263693.1">
    <property type="nucleotide sequence ID" value="NZ_BAABHB010000001.1"/>
</dbReference>
<name>A0ABP8JVT3_9BACT</name>
<evidence type="ECO:0000259" key="1">
    <source>
        <dbReference type="PROSITE" id="PS51186"/>
    </source>
</evidence>
<reference evidence="3" key="1">
    <citation type="journal article" date="2019" name="Int. J. Syst. Evol. Microbiol.">
        <title>The Global Catalogue of Microorganisms (GCM) 10K type strain sequencing project: providing services to taxonomists for standard genome sequencing and annotation.</title>
        <authorList>
            <consortium name="The Broad Institute Genomics Platform"/>
            <consortium name="The Broad Institute Genome Sequencing Center for Infectious Disease"/>
            <person name="Wu L."/>
            <person name="Ma J."/>
        </authorList>
    </citation>
    <scope>NUCLEOTIDE SEQUENCE [LARGE SCALE GENOMIC DNA]</scope>
    <source>
        <strain evidence="3">JCM 17925</strain>
    </source>
</reference>
<dbReference type="EMBL" id="BAABHB010000001">
    <property type="protein sequence ID" value="GAA4396827.1"/>
    <property type="molecule type" value="Genomic_DNA"/>
</dbReference>
<gene>
    <name evidence="2" type="ORF">GCM10023187_05400</name>
</gene>
<dbReference type="SUPFAM" id="SSF55729">
    <property type="entry name" value="Acyl-CoA N-acyltransferases (Nat)"/>
    <property type="match status" value="1"/>
</dbReference>
<dbReference type="InterPro" id="IPR016181">
    <property type="entry name" value="Acyl_CoA_acyltransferase"/>
</dbReference>
<accession>A0ABP8JVT3</accession>
<dbReference type="CDD" id="cd04301">
    <property type="entry name" value="NAT_SF"/>
    <property type="match status" value="1"/>
</dbReference>
<dbReference type="InterPro" id="IPR000182">
    <property type="entry name" value="GNAT_dom"/>
</dbReference>
<protein>
    <recommendedName>
        <fullName evidence="1">N-acetyltransferase domain-containing protein</fullName>
    </recommendedName>
</protein>